<feature type="compositionally biased region" description="Polar residues" evidence="6">
    <location>
        <begin position="246"/>
        <end position="258"/>
    </location>
</feature>
<dbReference type="AlphaFoldDB" id="A0A0G2E1A1"/>
<keyword evidence="4" id="KW-0472">Membrane</keyword>
<evidence type="ECO:0000256" key="3">
    <source>
        <dbReference type="ARBA" id="ARBA00022989"/>
    </source>
</evidence>
<comment type="caution">
    <text evidence="9">The sequence shown here is derived from an EMBL/GenBank/DDBJ whole genome shotgun (WGS) entry which is preliminary data.</text>
</comment>
<accession>A0A0G2E1A1</accession>
<dbReference type="Pfam" id="PF20684">
    <property type="entry name" value="Fung_rhodopsin"/>
    <property type="match status" value="1"/>
</dbReference>
<sequence length="296" mass="30686">MKRRVKIGLSILMGFGLLAAACSAVKTSEIQALTKTDDITSAQPSLLLWASTEAWIILIVSCVPPVRPLLEYIFRRATGSTEKGSSGSTGPNGRGNTKGYSNGAYGKGTFKSNGSGHVASAVSGGTMGGKVGREWYELRNGARDVETGSTELIIGKDVDLTGVSRSAPVKDTSITTTELGDGDGSSFGSNHEEGPISTEFGGDRQQQQRQRGILKMGESGNATGPGFKQTGNFVTATAGDGFEGRGNQSSNDPDSNNGGIAGRGVYLPHQIGKTVDVTITYEDAPTSSSKGRGVAL</sequence>
<feature type="region of interest" description="Disordered" evidence="6">
    <location>
        <begin position="80"/>
        <end position="101"/>
    </location>
</feature>
<dbReference type="PANTHER" id="PTHR33048">
    <property type="entry name" value="PTH11-LIKE INTEGRAL MEMBRANE PROTEIN (AFU_ORTHOLOGUE AFUA_5G11245)"/>
    <property type="match status" value="1"/>
</dbReference>
<evidence type="ECO:0000256" key="1">
    <source>
        <dbReference type="ARBA" id="ARBA00004141"/>
    </source>
</evidence>
<feature type="compositionally biased region" description="Low complexity" evidence="6">
    <location>
        <begin position="80"/>
        <end position="89"/>
    </location>
</feature>
<evidence type="ECO:0000256" key="5">
    <source>
        <dbReference type="ARBA" id="ARBA00038359"/>
    </source>
</evidence>
<evidence type="ECO:0000256" key="7">
    <source>
        <dbReference type="SAM" id="SignalP"/>
    </source>
</evidence>
<evidence type="ECO:0000256" key="6">
    <source>
        <dbReference type="SAM" id="MobiDB-lite"/>
    </source>
</evidence>
<keyword evidence="2" id="KW-0812">Transmembrane</keyword>
<dbReference type="InterPro" id="IPR052337">
    <property type="entry name" value="SAT4-like"/>
</dbReference>
<keyword evidence="10" id="KW-1185">Reference proteome</keyword>
<feature type="signal peptide" evidence="7">
    <location>
        <begin position="1"/>
        <end position="24"/>
    </location>
</feature>
<feature type="domain" description="Rhodopsin" evidence="8">
    <location>
        <begin position="1"/>
        <end position="71"/>
    </location>
</feature>
<reference evidence="9 10" key="1">
    <citation type="submission" date="2015-05" db="EMBL/GenBank/DDBJ databases">
        <title>Distinctive expansion of gene families associated with plant cell wall degradation and secondary metabolism in the genomes of grapevine trunk pathogens.</title>
        <authorList>
            <person name="Lawrence D.P."/>
            <person name="Travadon R."/>
            <person name="Rolshausen P.E."/>
            <person name="Baumgartner K."/>
        </authorList>
    </citation>
    <scope>NUCLEOTIDE SEQUENCE [LARGE SCALE GENOMIC DNA]</scope>
    <source>
        <strain evidence="9">UCRPC4</strain>
    </source>
</reference>
<dbReference type="PROSITE" id="PS51257">
    <property type="entry name" value="PROKAR_LIPOPROTEIN"/>
    <property type="match status" value="1"/>
</dbReference>
<evidence type="ECO:0000313" key="10">
    <source>
        <dbReference type="Proteomes" id="UP000053317"/>
    </source>
</evidence>
<feature type="region of interest" description="Disordered" evidence="6">
    <location>
        <begin position="174"/>
        <end position="264"/>
    </location>
</feature>
<protein>
    <submittedName>
        <fullName evidence="9">Putative integral membrane protein</fullName>
    </submittedName>
</protein>
<organism evidence="9 10">
    <name type="scientific">Phaeomoniella chlamydospora</name>
    <name type="common">Phaeoacremonium chlamydosporum</name>
    <dbReference type="NCBI Taxonomy" id="158046"/>
    <lineage>
        <taxon>Eukaryota</taxon>
        <taxon>Fungi</taxon>
        <taxon>Dikarya</taxon>
        <taxon>Ascomycota</taxon>
        <taxon>Pezizomycotina</taxon>
        <taxon>Eurotiomycetes</taxon>
        <taxon>Chaetothyriomycetidae</taxon>
        <taxon>Phaeomoniellales</taxon>
        <taxon>Phaeomoniellaceae</taxon>
        <taxon>Phaeomoniella</taxon>
    </lineage>
</organism>
<comment type="similarity">
    <text evidence="5">Belongs to the SAT4 family.</text>
</comment>
<dbReference type="EMBL" id="LCWF01000160">
    <property type="protein sequence ID" value="KKY16544.1"/>
    <property type="molecule type" value="Genomic_DNA"/>
</dbReference>
<evidence type="ECO:0000313" key="9">
    <source>
        <dbReference type="EMBL" id="KKY16544.1"/>
    </source>
</evidence>
<evidence type="ECO:0000256" key="4">
    <source>
        <dbReference type="ARBA" id="ARBA00023136"/>
    </source>
</evidence>
<evidence type="ECO:0000259" key="8">
    <source>
        <dbReference type="Pfam" id="PF20684"/>
    </source>
</evidence>
<dbReference type="Proteomes" id="UP000053317">
    <property type="component" value="Unassembled WGS sequence"/>
</dbReference>
<keyword evidence="7" id="KW-0732">Signal</keyword>
<name>A0A0G2E1A1_PHACM</name>
<dbReference type="InterPro" id="IPR049326">
    <property type="entry name" value="Rhodopsin_dom_fungi"/>
</dbReference>
<keyword evidence="3" id="KW-1133">Transmembrane helix</keyword>
<dbReference type="OrthoDB" id="3934549at2759"/>
<dbReference type="PANTHER" id="PTHR33048:SF155">
    <property type="entry name" value="INTEGRAL MEMBRANE PROTEIN"/>
    <property type="match status" value="1"/>
</dbReference>
<feature type="chain" id="PRO_5002543167" evidence="7">
    <location>
        <begin position="25"/>
        <end position="296"/>
    </location>
</feature>
<proteinExistence type="inferred from homology"/>
<evidence type="ECO:0000256" key="2">
    <source>
        <dbReference type="ARBA" id="ARBA00022692"/>
    </source>
</evidence>
<reference evidence="9 10" key="2">
    <citation type="submission" date="2015-05" db="EMBL/GenBank/DDBJ databases">
        <authorList>
            <person name="Morales-Cruz A."/>
            <person name="Amrine K.C."/>
            <person name="Cantu D."/>
        </authorList>
    </citation>
    <scope>NUCLEOTIDE SEQUENCE [LARGE SCALE GENOMIC DNA]</scope>
    <source>
        <strain evidence="9">UCRPC4</strain>
    </source>
</reference>
<dbReference type="GO" id="GO:0016020">
    <property type="term" value="C:membrane"/>
    <property type="evidence" value="ECO:0007669"/>
    <property type="project" value="UniProtKB-SubCell"/>
</dbReference>
<gene>
    <name evidence="9" type="ORF">UCRPC4_g05881</name>
</gene>
<comment type="subcellular location">
    <subcellularLocation>
        <location evidence="1">Membrane</location>
        <topology evidence="1">Multi-pass membrane protein</topology>
    </subcellularLocation>
</comment>